<keyword evidence="7" id="KW-1185">Reference proteome</keyword>
<accession>F0J119</accession>
<protein>
    <submittedName>
        <fullName evidence="6">Putative major facilitator superfamily transporter</fullName>
    </submittedName>
</protein>
<evidence type="ECO:0000256" key="1">
    <source>
        <dbReference type="ARBA" id="ARBA00004141"/>
    </source>
</evidence>
<organism evidence="6 7">
    <name type="scientific">Acidiphilium multivorum (strain DSM 11245 / JCM 8867 / NBRC 100883 / AIU 301)</name>
    <dbReference type="NCBI Taxonomy" id="926570"/>
    <lineage>
        <taxon>Bacteria</taxon>
        <taxon>Pseudomonadati</taxon>
        <taxon>Pseudomonadota</taxon>
        <taxon>Alphaproteobacteria</taxon>
        <taxon>Acetobacterales</taxon>
        <taxon>Acidocellaceae</taxon>
        <taxon>Acidiphilium</taxon>
    </lineage>
</organism>
<evidence type="ECO:0000256" key="4">
    <source>
        <dbReference type="ARBA" id="ARBA00022989"/>
    </source>
</evidence>
<evidence type="ECO:0000313" key="6">
    <source>
        <dbReference type="EMBL" id="BAJ79401.1"/>
    </source>
</evidence>
<evidence type="ECO:0000256" key="5">
    <source>
        <dbReference type="ARBA" id="ARBA00023136"/>
    </source>
</evidence>
<dbReference type="InterPro" id="IPR044770">
    <property type="entry name" value="MFS_spinster-like"/>
</dbReference>
<dbReference type="RefSeq" id="WP_013639148.1">
    <property type="nucleotide sequence ID" value="NC_015186.1"/>
</dbReference>
<dbReference type="Proteomes" id="UP000007100">
    <property type="component" value="Chromosome"/>
</dbReference>
<dbReference type="InterPro" id="IPR036259">
    <property type="entry name" value="MFS_trans_sf"/>
</dbReference>
<dbReference type="GO" id="GO:0016020">
    <property type="term" value="C:membrane"/>
    <property type="evidence" value="ECO:0007669"/>
    <property type="project" value="UniProtKB-SubCell"/>
</dbReference>
<dbReference type="Gene3D" id="1.20.1250.20">
    <property type="entry name" value="MFS general substrate transporter like domains"/>
    <property type="match status" value="1"/>
</dbReference>
<dbReference type="PANTHER" id="PTHR23505:SF79">
    <property type="entry name" value="PROTEIN SPINSTER"/>
    <property type="match status" value="1"/>
</dbReference>
<keyword evidence="3" id="KW-0812">Transmembrane</keyword>
<dbReference type="GO" id="GO:0022857">
    <property type="term" value="F:transmembrane transporter activity"/>
    <property type="evidence" value="ECO:0007669"/>
    <property type="project" value="InterPro"/>
</dbReference>
<evidence type="ECO:0000256" key="3">
    <source>
        <dbReference type="ARBA" id="ARBA00022692"/>
    </source>
</evidence>
<keyword evidence="4" id="KW-1133">Transmembrane helix</keyword>
<proteinExistence type="predicted"/>
<dbReference type="InterPro" id="IPR020846">
    <property type="entry name" value="MFS_dom"/>
</dbReference>
<dbReference type="PROSITE" id="PS50850">
    <property type="entry name" value="MFS"/>
    <property type="match status" value="1"/>
</dbReference>
<reference evidence="6 7" key="1">
    <citation type="submission" date="2010-12" db="EMBL/GenBank/DDBJ databases">
        <title>Whole genome sequence of Acidiphilium multivorum AIU301.</title>
        <authorList>
            <person name="Narita-Yamada S."/>
            <person name="Nakamura S."/>
            <person name="Ito N."/>
            <person name="Takarada H."/>
            <person name="Katano Y."/>
            <person name="Nakazawa H."/>
            <person name="Hosoyama A."/>
            <person name="Yamada R."/>
            <person name="Fujita N."/>
        </authorList>
    </citation>
    <scope>NUCLEOTIDE SEQUENCE [LARGE SCALE GENOMIC DNA]</scope>
    <source>
        <strain evidence="7">DSM 11245 / JCM 8867 / AIU301</strain>
    </source>
</reference>
<dbReference type="PANTHER" id="PTHR23505">
    <property type="entry name" value="SPINSTER"/>
    <property type="match status" value="1"/>
</dbReference>
<evidence type="ECO:0000256" key="2">
    <source>
        <dbReference type="ARBA" id="ARBA00022448"/>
    </source>
</evidence>
<comment type="subcellular location">
    <subcellularLocation>
        <location evidence="1">Membrane</location>
        <topology evidence="1">Multi-pass membrane protein</topology>
    </subcellularLocation>
</comment>
<dbReference type="EMBL" id="AP012035">
    <property type="protein sequence ID" value="BAJ79401.1"/>
    <property type="molecule type" value="Genomic_DNA"/>
</dbReference>
<name>F0J119_ACIMA</name>
<keyword evidence="2" id="KW-0813">Transport</keyword>
<dbReference type="HOGENOM" id="CLU_001265_5_12_5"/>
<evidence type="ECO:0000313" key="7">
    <source>
        <dbReference type="Proteomes" id="UP000007100"/>
    </source>
</evidence>
<dbReference type="InterPro" id="IPR011701">
    <property type="entry name" value="MFS"/>
</dbReference>
<gene>
    <name evidence="6" type="ordered locus">ACMV_00540</name>
</gene>
<sequence length="447" mass="46732">MLNEPQSRSSVLVVPFPPRSAALGASLLLFLAYILAFADRTVVALLVVPIERDLGLTNLQMGLLQGTAFALFYALFGLPIAWAVDQYSRRFIAFIGVMTWSVMTGMAGLSRSFLPFFLARIGVGAGEATILPSATSLLADYLPPLWRGRALGLFGSGIYIGSGLAYILGGQILNALNGRSIVVPGLGSLVPWQTVLLSLAALGMPVTLAMTLMREPIRRHLIVKKASQGISFSACLAQAKSALISHMVGFTALGFAGVAATVWLPTILVREHEWSPAHVGTVLGLLTIVIGPLGSCIAGVIADRLEDRGIRDGKLLVAGVGSLVAIPAAYLLGACRDPLCILAAAGALLFSSSLLWGLAPAALQEIVHGSALGRVVAIYTAILNLVGFGLGPPAVAVIAKFCFQGNLGEAVDAVVPVATILALMAFVTGRPGYRAARERLDRGWDGS</sequence>
<keyword evidence="5" id="KW-0472">Membrane</keyword>
<dbReference type="KEGG" id="amv:ACMV_00540"/>
<dbReference type="SUPFAM" id="SSF103473">
    <property type="entry name" value="MFS general substrate transporter"/>
    <property type="match status" value="1"/>
</dbReference>
<dbReference type="AlphaFoldDB" id="F0J119"/>
<dbReference type="Pfam" id="PF07690">
    <property type="entry name" value="MFS_1"/>
    <property type="match status" value="1"/>
</dbReference>